<keyword evidence="2" id="KW-1185">Reference proteome</keyword>
<comment type="caution">
    <text evidence="1">The sequence shown here is derived from an EMBL/GenBank/DDBJ whole genome shotgun (WGS) entry which is preliminary data.</text>
</comment>
<feature type="non-terminal residue" evidence="1">
    <location>
        <position position="1"/>
    </location>
</feature>
<dbReference type="EMBL" id="QJKJ01013021">
    <property type="protein sequence ID" value="RDX67377.1"/>
    <property type="molecule type" value="Genomic_DNA"/>
</dbReference>
<dbReference type="AlphaFoldDB" id="A0A371EMU4"/>
<dbReference type="PANTHER" id="PTHR24559">
    <property type="entry name" value="TRANSPOSON TY3-I GAG-POL POLYPROTEIN"/>
    <property type="match status" value="1"/>
</dbReference>
<dbReference type="InterPro" id="IPR053134">
    <property type="entry name" value="RNA-dir_DNA_polymerase"/>
</dbReference>
<proteinExistence type="predicted"/>
<sequence length="109" mass="12454">MDLIFKDYIGNQLEIYVDDMVVKLETEGGHVGSLSSIFGVLRKHQLKLNLDKCSFDVRVDKFLAFMLTRRGIEANLEKCITVINLRSPRIVKKSAEKSALIFQLPRKAK</sequence>
<reference evidence="1" key="1">
    <citation type="submission" date="2018-05" db="EMBL/GenBank/DDBJ databases">
        <title>Draft genome of Mucuna pruriens seed.</title>
        <authorList>
            <person name="Nnadi N.E."/>
            <person name="Vos R."/>
            <person name="Hasami M.H."/>
            <person name="Devisetty U.K."/>
            <person name="Aguiy J.C."/>
        </authorList>
    </citation>
    <scope>NUCLEOTIDE SEQUENCE [LARGE SCALE GENOMIC DNA]</scope>
    <source>
        <strain evidence="1">JCA_2017</strain>
    </source>
</reference>
<accession>A0A371EMU4</accession>
<dbReference type="Gene3D" id="3.30.70.270">
    <property type="match status" value="1"/>
</dbReference>
<dbReference type="Proteomes" id="UP000257109">
    <property type="component" value="Unassembled WGS sequence"/>
</dbReference>
<name>A0A371EMU4_MUCPR</name>
<dbReference type="OrthoDB" id="101614at2759"/>
<evidence type="ECO:0000313" key="1">
    <source>
        <dbReference type="EMBL" id="RDX67377.1"/>
    </source>
</evidence>
<protein>
    <submittedName>
        <fullName evidence="1">Retrovirus-related Pol polyprotein from transposon opus</fullName>
    </submittedName>
</protein>
<dbReference type="SUPFAM" id="SSF56672">
    <property type="entry name" value="DNA/RNA polymerases"/>
    <property type="match status" value="1"/>
</dbReference>
<evidence type="ECO:0000313" key="2">
    <source>
        <dbReference type="Proteomes" id="UP000257109"/>
    </source>
</evidence>
<dbReference type="InterPro" id="IPR043502">
    <property type="entry name" value="DNA/RNA_pol_sf"/>
</dbReference>
<dbReference type="InterPro" id="IPR043128">
    <property type="entry name" value="Rev_trsase/Diguanyl_cyclase"/>
</dbReference>
<gene>
    <name evidence="1" type="primary">pol</name>
    <name evidence="1" type="ORF">CR513_53750</name>
</gene>
<dbReference type="PANTHER" id="PTHR24559:SF444">
    <property type="entry name" value="REVERSE TRANSCRIPTASE DOMAIN-CONTAINING PROTEIN"/>
    <property type="match status" value="1"/>
</dbReference>
<organism evidence="1 2">
    <name type="scientific">Mucuna pruriens</name>
    <name type="common">Velvet bean</name>
    <name type="synonym">Dolichos pruriens</name>
    <dbReference type="NCBI Taxonomy" id="157652"/>
    <lineage>
        <taxon>Eukaryota</taxon>
        <taxon>Viridiplantae</taxon>
        <taxon>Streptophyta</taxon>
        <taxon>Embryophyta</taxon>
        <taxon>Tracheophyta</taxon>
        <taxon>Spermatophyta</taxon>
        <taxon>Magnoliopsida</taxon>
        <taxon>eudicotyledons</taxon>
        <taxon>Gunneridae</taxon>
        <taxon>Pentapetalae</taxon>
        <taxon>rosids</taxon>
        <taxon>fabids</taxon>
        <taxon>Fabales</taxon>
        <taxon>Fabaceae</taxon>
        <taxon>Papilionoideae</taxon>
        <taxon>50 kb inversion clade</taxon>
        <taxon>NPAAA clade</taxon>
        <taxon>indigoferoid/millettioid clade</taxon>
        <taxon>Phaseoleae</taxon>
        <taxon>Mucuna</taxon>
    </lineage>
</organism>